<feature type="transmembrane region" description="Helical" evidence="6">
    <location>
        <begin position="176"/>
        <end position="197"/>
    </location>
</feature>
<evidence type="ECO:0000256" key="3">
    <source>
        <dbReference type="ARBA" id="ARBA00022692"/>
    </source>
</evidence>
<dbReference type="Proteomes" id="UP000317291">
    <property type="component" value="Unassembled WGS sequence"/>
</dbReference>
<feature type="transmembrane region" description="Helical" evidence="6">
    <location>
        <begin position="453"/>
        <end position="475"/>
    </location>
</feature>
<dbReference type="Gene3D" id="1.20.1250.20">
    <property type="entry name" value="MFS general substrate transporter like domains"/>
    <property type="match status" value="2"/>
</dbReference>
<evidence type="ECO:0000256" key="1">
    <source>
        <dbReference type="ARBA" id="ARBA00004651"/>
    </source>
</evidence>
<proteinExistence type="predicted"/>
<name>A0A5C5RCZ2_9ACTN</name>
<feature type="transmembrane region" description="Helical" evidence="6">
    <location>
        <begin position="209"/>
        <end position="228"/>
    </location>
</feature>
<feature type="transmembrane region" description="Helical" evidence="6">
    <location>
        <begin position="21"/>
        <end position="43"/>
    </location>
</feature>
<dbReference type="InterPro" id="IPR011701">
    <property type="entry name" value="MFS"/>
</dbReference>
<organism evidence="8 9">
    <name type="scientific">Tsukamurella asaccharolytica</name>
    <dbReference type="NCBI Taxonomy" id="2592067"/>
    <lineage>
        <taxon>Bacteria</taxon>
        <taxon>Bacillati</taxon>
        <taxon>Actinomycetota</taxon>
        <taxon>Actinomycetes</taxon>
        <taxon>Mycobacteriales</taxon>
        <taxon>Tsukamurellaceae</taxon>
        <taxon>Tsukamurella</taxon>
    </lineage>
</organism>
<feature type="transmembrane region" description="Helical" evidence="6">
    <location>
        <begin position="234"/>
        <end position="258"/>
    </location>
</feature>
<evidence type="ECO:0000256" key="4">
    <source>
        <dbReference type="ARBA" id="ARBA00022989"/>
    </source>
</evidence>
<feature type="domain" description="Major facilitator superfamily (MFS) profile" evidence="7">
    <location>
        <begin position="25"/>
        <end position="480"/>
    </location>
</feature>
<accession>A0A5C5RCZ2</accession>
<evidence type="ECO:0000256" key="5">
    <source>
        <dbReference type="ARBA" id="ARBA00023136"/>
    </source>
</evidence>
<reference evidence="8 9" key="1">
    <citation type="submission" date="2019-06" db="EMBL/GenBank/DDBJ databases">
        <title>Tsukamurella conjunctivitidis sp. nov., Tsukamurella assacharolytica sp. nov. and Tsukamurella sputae sp. nov. isolated from patients with conjunctivitis, bacteraemia (lymphoma) and respiratory infection (sputum) in Hong Kong.</title>
        <authorList>
            <person name="Teng J.L.L."/>
            <person name="Lee H.H."/>
            <person name="Fong J.Y.H."/>
            <person name="Fok K.M.N."/>
            <person name="Lau S.K.P."/>
            <person name="Woo P.C.Y."/>
        </authorList>
    </citation>
    <scope>NUCLEOTIDE SEQUENCE [LARGE SCALE GENOMIC DNA]</scope>
    <source>
        <strain evidence="8 9">HKU71</strain>
    </source>
</reference>
<keyword evidence="3 6" id="KW-0812">Transmembrane</keyword>
<dbReference type="PROSITE" id="PS50850">
    <property type="entry name" value="MFS"/>
    <property type="match status" value="1"/>
</dbReference>
<evidence type="ECO:0000313" key="9">
    <source>
        <dbReference type="Proteomes" id="UP000317291"/>
    </source>
</evidence>
<dbReference type="SUPFAM" id="SSF103473">
    <property type="entry name" value="MFS general substrate transporter"/>
    <property type="match status" value="1"/>
</dbReference>
<dbReference type="EMBL" id="VIGW01000002">
    <property type="protein sequence ID" value="TWS20512.1"/>
    <property type="molecule type" value="Genomic_DNA"/>
</dbReference>
<feature type="transmembrane region" description="Helical" evidence="6">
    <location>
        <begin position="63"/>
        <end position="83"/>
    </location>
</feature>
<feature type="transmembrane region" description="Helical" evidence="6">
    <location>
        <begin position="148"/>
        <end position="170"/>
    </location>
</feature>
<evidence type="ECO:0000256" key="6">
    <source>
        <dbReference type="SAM" id="Phobius"/>
    </source>
</evidence>
<keyword evidence="9" id="KW-1185">Reference proteome</keyword>
<dbReference type="PANTHER" id="PTHR42718">
    <property type="entry name" value="MAJOR FACILITATOR SUPERFAMILY MULTIDRUG TRANSPORTER MFSC"/>
    <property type="match status" value="1"/>
</dbReference>
<feature type="transmembrane region" description="Helical" evidence="6">
    <location>
        <begin position="116"/>
        <end position="136"/>
    </location>
</feature>
<protein>
    <submittedName>
        <fullName evidence="8">MFS transporter</fullName>
    </submittedName>
</protein>
<evidence type="ECO:0000313" key="8">
    <source>
        <dbReference type="EMBL" id="TWS20512.1"/>
    </source>
</evidence>
<comment type="subcellular location">
    <subcellularLocation>
        <location evidence="1">Cell membrane</location>
        <topology evidence="1">Multi-pass membrane protein</topology>
    </subcellularLocation>
</comment>
<evidence type="ECO:0000259" key="7">
    <source>
        <dbReference type="PROSITE" id="PS50850"/>
    </source>
</evidence>
<dbReference type="CDD" id="cd17504">
    <property type="entry name" value="MFS_MMR_MDR_like"/>
    <property type="match status" value="1"/>
</dbReference>
<dbReference type="Pfam" id="PF07690">
    <property type="entry name" value="MFS_1"/>
    <property type="match status" value="1"/>
</dbReference>
<feature type="transmembrane region" description="Helical" evidence="6">
    <location>
        <begin position="348"/>
        <end position="367"/>
    </location>
</feature>
<dbReference type="GO" id="GO:0022857">
    <property type="term" value="F:transmembrane transporter activity"/>
    <property type="evidence" value="ECO:0007669"/>
    <property type="project" value="InterPro"/>
</dbReference>
<keyword evidence="5 6" id="KW-0472">Membrane</keyword>
<dbReference type="OrthoDB" id="4484751at2"/>
<evidence type="ECO:0000256" key="2">
    <source>
        <dbReference type="ARBA" id="ARBA00022448"/>
    </source>
</evidence>
<dbReference type="InterPro" id="IPR036259">
    <property type="entry name" value="MFS_trans_sf"/>
</dbReference>
<feature type="transmembrane region" description="Helical" evidence="6">
    <location>
        <begin position="379"/>
        <end position="400"/>
    </location>
</feature>
<keyword evidence="4 6" id="KW-1133">Transmembrane helix</keyword>
<sequence>MQLRSDGMTDMLRKTRAGAPSDGILIAVLCLGGLLASLMQSLVVPLVGQLPHLLNTSADNASWVITSTLLASSVAMPIAGRLGDMYGKRLILLTSLLSLIAGSLICALSHTLLLTVVGRSFQGFAMGLVPVGISLMRDELHARKIPGAVALMSAMLGVGGAIGIPFGAYISEHFDYHTLFWFSLALGVITLGLVYVVVPESTNLNPGRFDVVGTVGLSIGLVSVLLSITKGQNWGWTSAATLGCALGGAGVLILWGWWELRTRESLVDLRISARRPILLTNLASVMVGFAMFSLMLTMPQLLQIPEATGYGLGLTMLNAGLWMVPGGLVMMALSPVSALLTKRIGARLTLAIGATLSAVGYFALLGLTDATWKMSLGSMIVFGGVGVAYSAMPALIMGNVPETESAAANGLNSLMRSMGTAVASAVMATVLTRTTITVGAGTPRAVELPAESAFTSSFVIAGVVAAVAAAVALAIPRARAGASGTATAEDLPETPEVGARKA</sequence>
<feature type="transmembrane region" description="Helical" evidence="6">
    <location>
        <begin position="90"/>
        <end position="110"/>
    </location>
</feature>
<keyword evidence="2" id="KW-0813">Transport</keyword>
<dbReference type="GO" id="GO:0005886">
    <property type="term" value="C:plasma membrane"/>
    <property type="evidence" value="ECO:0007669"/>
    <property type="project" value="UniProtKB-SubCell"/>
</dbReference>
<dbReference type="InterPro" id="IPR020846">
    <property type="entry name" value="MFS_dom"/>
</dbReference>
<feature type="transmembrane region" description="Helical" evidence="6">
    <location>
        <begin position="319"/>
        <end position="341"/>
    </location>
</feature>
<dbReference type="AlphaFoldDB" id="A0A5C5RCZ2"/>
<feature type="transmembrane region" description="Helical" evidence="6">
    <location>
        <begin position="421"/>
        <end position="441"/>
    </location>
</feature>
<comment type="caution">
    <text evidence="8">The sequence shown here is derived from an EMBL/GenBank/DDBJ whole genome shotgun (WGS) entry which is preliminary data.</text>
</comment>
<dbReference type="PANTHER" id="PTHR42718:SF9">
    <property type="entry name" value="MAJOR FACILITATOR SUPERFAMILY MULTIDRUG TRANSPORTER MFSC"/>
    <property type="match status" value="1"/>
</dbReference>
<feature type="transmembrane region" description="Helical" evidence="6">
    <location>
        <begin position="278"/>
        <end position="299"/>
    </location>
</feature>
<gene>
    <name evidence="8" type="ORF">FK529_03980</name>
</gene>